<evidence type="ECO:0000313" key="11">
    <source>
        <dbReference type="EMBL" id="GAB1300660.1"/>
    </source>
</evidence>
<feature type="transmembrane region" description="Helical" evidence="9">
    <location>
        <begin position="1348"/>
        <end position="1368"/>
    </location>
</feature>
<feature type="compositionally biased region" description="Pro residues" evidence="8">
    <location>
        <begin position="1857"/>
        <end position="1881"/>
    </location>
</feature>
<dbReference type="Pfam" id="PF00005">
    <property type="entry name" value="ABC_tran"/>
    <property type="match status" value="3"/>
</dbReference>
<dbReference type="CDD" id="cd03263">
    <property type="entry name" value="ABC_subfamily_A"/>
    <property type="match status" value="2"/>
</dbReference>
<feature type="transmembrane region" description="Helical" evidence="9">
    <location>
        <begin position="513"/>
        <end position="535"/>
    </location>
</feature>
<keyword evidence="4" id="KW-0547">Nucleotide-binding</keyword>
<evidence type="ECO:0000256" key="5">
    <source>
        <dbReference type="ARBA" id="ARBA00022840"/>
    </source>
</evidence>
<dbReference type="SUPFAM" id="SSF52540">
    <property type="entry name" value="P-loop containing nucleoside triphosphate hydrolases"/>
    <property type="match status" value="2"/>
</dbReference>
<feature type="region of interest" description="Disordered" evidence="8">
    <location>
        <begin position="1830"/>
        <end position="1881"/>
    </location>
</feature>
<dbReference type="InterPro" id="IPR003439">
    <property type="entry name" value="ABC_transporter-like_ATP-bd"/>
</dbReference>
<protein>
    <submittedName>
        <fullName evidence="11">ATP-binding cassette sub-family A member 17</fullName>
    </submittedName>
</protein>
<evidence type="ECO:0000256" key="4">
    <source>
        <dbReference type="ARBA" id="ARBA00022741"/>
    </source>
</evidence>
<dbReference type="InterPro" id="IPR027417">
    <property type="entry name" value="P-loop_NTPase"/>
</dbReference>
<feature type="transmembrane region" description="Helical" evidence="9">
    <location>
        <begin position="1309"/>
        <end position="1328"/>
    </location>
</feature>
<feature type="transmembrane region" description="Helical" evidence="9">
    <location>
        <begin position="1278"/>
        <end position="1297"/>
    </location>
</feature>
<accession>A0ABQ0FN34</accession>
<feature type="transmembrane region" description="Helical" evidence="9">
    <location>
        <begin position="398"/>
        <end position="421"/>
    </location>
</feature>
<feature type="transmembrane region" description="Helical" evidence="9">
    <location>
        <begin position="1022"/>
        <end position="1046"/>
    </location>
</feature>
<gene>
    <name evidence="11" type="ORF">APTSU1_001589800</name>
</gene>
<dbReference type="Pfam" id="PF23321">
    <property type="entry name" value="R1_ABCA1"/>
    <property type="match status" value="1"/>
</dbReference>
<dbReference type="Gene3D" id="3.40.50.300">
    <property type="entry name" value="P-loop containing nucleotide triphosphate hydrolases"/>
    <property type="match status" value="3"/>
</dbReference>
<dbReference type="InterPro" id="IPR056264">
    <property type="entry name" value="R2_ABCA1-4-like"/>
</dbReference>
<name>A0ABQ0FN34_APOSI</name>
<evidence type="ECO:0000313" key="12">
    <source>
        <dbReference type="Proteomes" id="UP001623349"/>
    </source>
</evidence>
<feature type="transmembrane region" description="Helical" evidence="9">
    <location>
        <begin position="320"/>
        <end position="338"/>
    </location>
</feature>
<evidence type="ECO:0000256" key="8">
    <source>
        <dbReference type="SAM" id="MobiDB-lite"/>
    </source>
</evidence>
<keyword evidence="3 9" id="KW-0812">Transmembrane</keyword>
<sequence length="1881" mass="212074">MLSLFFSWEKNGSVQEIKTSPLEEFHLKGRKTLITLLEMLMPLLFSTIVLYLRFNSMPRNKPSTNYPAVDVSLLPVYFYNYPLKSKFQLAYIPSKSETLKAVTEVVEQTFAVDFEVLGFPSVPLFENYIIKDPKSFYVLVGIVFHHYFNSSNEPLPLVVKYDLRFSYVQRNFVSPPRHLFFQEEIEGWCTAFLYPPNLSQAPREFSYADGGNPVVSLYSPGCPRTHSVDQAGLEFRNLPASASQVLGLKACATTTWLRQWYNKEGFLAIQHAVDKAIMQHHAPKAALDMFKNLHVLVQRFPFGPHIQDPFLVILQNEFPLLLMLSFICVELIITNSILSEKERKQKEYMCMMGLESWLHWVAWFITFFVSVLITVSVMTFLFCTKINRVAVFRSSNPALIFIFLTCFAIATIFFAFMMSTFFQREGFSVKLQLSWNSPSHVGTVIGGGVFVFSYLPYMYITFSYHQRTYAQKILPCLFSNVAMATGVRFISLFEAEGTGLQWRNIGSVWGDFSFAQVLVMLLLDSILYCLIAYLVESLFPGKFGIPKSWYIFAKCPFWPKKPAPAIPPLLNIGEPEKMSKGEFMQDEPMDHINTVEIQHLYKVFYTGRSKRIAIKDLSMNLYKGQITVLLGHNGAGKTTVCSVLTETGFLCSRGCPGTHSVDQAGLELINLLASASQVLGLKSWRLKGLITPSKGHAYVHGCELSKDMVKIRKNLGWCPQHDILFDNFTVADHLYFYGQLKGLSPQGCREKTEEMLHVLGLQDKRNSRAKFLSWGMKRKLSIGIALIAGSKVLILDEPTSGMDSTSRRAIWDLLQQQKNDRTILLTTHFMDEADLLGDRIAILAKGELQCCGSPWFLKQKYGAGYYMTIIKTPLCDASKLSKVIYHHVPNAILESSIGEEMIFTLPKKTIPRFEALFTDLELRQTELGISTFATSVTTMEEVFIRVYKLADPSMNVLTEKRPSHHPLPRDHRVPVDRIKCLHSRIFSVCTDRPVKLNTGFYLLCQQFYAMLLKKVTYSRRNWMLVLSVQILLPLAIIMLSLTFFNFKLRKLDNVPLELTLQTYGQTTVPFFVAENSRLDPQLSDNFVKMLVAAGQVPLRIQGSVEDFLLKKAKEAPEDFDKLYVVAASFEELNNGTTVKALFNNQAYHSPGLALALVDNFLFKLLSGANASITTTNHPQPQTAMELSETILYQGPKGHYLVVNFLFGIAFLSSSFSILTVGERNIKSKNLQFVSGVSVAAFWLSALLWDLISFLVPTLLLVVVFLWYKEEAFAHHESIPAVVLIMMLYGWAIIPLVYTVSFSFKTPGSACVKLVVMLTFLSISPVVLVTVTSEKDLGYTELSDSLDHIFLILPGHCLGMAFSNLYYNFELKKFCDAKNLSDIDCNDVLEGYVVQENIYAWESLGIGKYLTALAILGLVYITLLFLTEANAFCVLKSRLSGFFPSFWRRKSGMTFDATEPEDEDVLEEAEAIKHYLETLIKKNPLVVKEASKVYKEKVPLLAVNKVSFAIKEKECFGLLGLSGAGKTSIFNMLTGEQPFTSGDAFVKGVSVRSDRTKTSNSNMLTGEQPFTSGDAFVKGVSIKSDRVKVRQWIGYCPESDALLNFMTGREMLVMYARIRGIPECHIKACVDLILENLLLCVYADKLVKTYSGGNKRMLSTGIALLGEPAVILLDEPSTGMDPVARRLLWDTVGRVRESGKTIIITSHSMEECEALCTRLAIMVQGQFKCLGSPQHLKSKFGGGYSLQAKVRRKWQRQMLEKFKAFVDLTFPGSNLEDEHQNVVQYYLPGQNLSWAKVFGIMEQAKKEYMLEDYSISQLALEDIFLSLTRPQSSTKEKTQQEQAAPATPLSPSGSRPISRPPSRPSQPPKLPRSLPPSEPVLL</sequence>
<feature type="transmembrane region" description="Helical" evidence="9">
    <location>
        <begin position="358"/>
        <end position="386"/>
    </location>
</feature>
<feature type="transmembrane region" description="Helical" evidence="9">
    <location>
        <begin position="1241"/>
        <end position="1266"/>
    </location>
</feature>
<reference evidence="11 12" key="1">
    <citation type="submission" date="2024-08" db="EMBL/GenBank/DDBJ databases">
        <title>The draft genome of Apodemus speciosus.</title>
        <authorList>
            <person name="Nabeshima K."/>
            <person name="Suzuki S."/>
            <person name="Onuma M."/>
        </authorList>
    </citation>
    <scope>NUCLEOTIDE SEQUENCE [LARGE SCALE GENOMIC DNA]</scope>
    <source>
        <strain evidence="11">IB14-021</strain>
    </source>
</reference>
<feature type="transmembrane region" description="Helical" evidence="9">
    <location>
        <begin position="1199"/>
        <end position="1220"/>
    </location>
</feature>
<feature type="domain" description="ABC transporter" evidence="10">
    <location>
        <begin position="595"/>
        <end position="870"/>
    </location>
</feature>
<dbReference type="Proteomes" id="UP001623349">
    <property type="component" value="Unassembled WGS sequence"/>
</dbReference>
<dbReference type="InterPro" id="IPR013525">
    <property type="entry name" value="ABC2_TM"/>
</dbReference>
<dbReference type="PROSITE" id="PS50893">
    <property type="entry name" value="ABC_TRANSPORTER_2"/>
    <property type="match status" value="2"/>
</dbReference>
<comment type="caution">
    <text evidence="11">The sequence shown here is derived from an EMBL/GenBank/DDBJ whole genome shotgun (WGS) entry which is preliminary data.</text>
</comment>
<dbReference type="InterPro" id="IPR026082">
    <property type="entry name" value="ABCA"/>
</dbReference>
<feature type="domain" description="ABC transporter" evidence="10">
    <location>
        <begin position="1484"/>
        <end position="1748"/>
    </location>
</feature>
<organism evidence="11 12">
    <name type="scientific">Apodemus speciosus</name>
    <name type="common">Large Japanese field mouse</name>
    <dbReference type="NCBI Taxonomy" id="105296"/>
    <lineage>
        <taxon>Eukaryota</taxon>
        <taxon>Metazoa</taxon>
        <taxon>Chordata</taxon>
        <taxon>Craniata</taxon>
        <taxon>Vertebrata</taxon>
        <taxon>Euteleostomi</taxon>
        <taxon>Mammalia</taxon>
        <taxon>Eutheria</taxon>
        <taxon>Euarchontoglires</taxon>
        <taxon>Glires</taxon>
        <taxon>Rodentia</taxon>
        <taxon>Myomorpha</taxon>
        <taxon>Muroidea</taxon>
        <taxon>Muridae</taxon>
        <taxon>Murinae</taxon>
        <taxon>Apodemus</taxon>
    </lineage>
</organism>
<feature type="transmembrane region" description="Helical" evidence="9">
    <location>
        <begin position="1408"/>
        <end position="1426"/>
    </location>
</feature>
<dbReference type="EMBL" id="BAAFST010000017">
    <property type="protein sequence ID" value="GAB1300660.1"/>
    <property type="molecule type" value="Genomic_DNA"/>
</dbReference>
<keyword evidence="2" id="KW-0813">Transport</keyword>
<keyword evidence="12" id="KW-1185">Reference proteome</keyword>
<feature type="transmembrane region" description="Helical" evidence="9">
    <location>
        <begin position="33"/>
        <end position="52"/>
    </location>
</feature>
<evidence type="ECO:0000259" key="10">
    <source>
        <dbReference type="PROSITE" id="PS50893"/>
    </source>
</evidence>
<feature type="transmembrane region" description="Helical" evidence="9">
    <location>
        <begin position="474"/>
        <end position="493"/>
    </location>
</feature>
<dbReference type="InterPro" id="IPR003593">
    <property type="entry name" value="AAA+_ATPase"/>
</dbReference>
<dbReference type="PANTHER" id="PTHR19229">
    <property type="entry name" value="ATP-BINDING CASSETTE TRANSPORTER SUBFAMILY A ABCA"/>
    <property type="match status" value="1"/>
</dbReference>
<evidence type="ECO:0000256" key="7">
    <source>
        <dbReference type="ARBA" id="ARBA00023136"/>
    </source>
</evidence>
<dbReference type="Pfam" id="PF12698">
    <property type="entry name" value="ABC2_membrane_3"/>
    <property type="match status" value="2"/>
</dbReference>
<keyword evidence="6 9" id="KW-1133">Transmembrane helix</keyword>
<evidence type="ECO:0000256" key="9">
    <source>
        <dbReference type="SAM" id="Phobius"/>
    </source>
</evidence>
<dbReference type="PANTHER" id="PTHR19229:SF117">
    <property type="entry name" value="ATP-BINDING CASSETTE SUB-FAMILY A MEMBER 17"/>
    <property type="match status" value="1"/>
</dbReference>
<feature type="transmembrane region" description="Helical" evidence="9">
    <location>
        <begin position="441"/>
        <end position="462"/>
    </location>
</feature>
<proteinExistence type="predicted"/>
<keyword evidence="7 9" id="KW-0472">Membrane</keyword>
<dbReference type="GO" id="GO:0005524">
    <property type="term" value="F:ATP binding"/>
    <property type="evidence" value="ECO:0007669"/>
    <property type="project" value="UniProtKB-KW"/>
</dbReference>
<evidence type="ECO:0000256" key="1">
    <source>
        <dbReference type="ARBA" id="ARBA00004141"/>
    </source>
</evidence>
<comment type="subcellular location">
    <subcellularLocation>
        <location evidence="1">Membrane</location>
        <topology evidence="1">Multi-pass membrane protein</topology>
    </subcellularLocation>
</comment>
<evidence type="ECO:0000256" key="6">
    <source>
        <dbReference type="ARBA" id="ARBA00022989"/>
    </source>
</evidence>
<dbReference type="SMART" id="SM00382">
    <property type="entry name" value="AAA"/>
    <property type="match status" value="2"/>
</dbReference>
<evidence type="ECO:0000256" key="2">
    <source>
        <dbReference type="ARBA" id="ARBA00022448"/>
    </source>
</evidence>
<evidence type="ECO:0000256" key="3">
    <source>
        <dbReference type="ARBA" id="ARBA00022692"/>
    </source>
</evidence>
<keyword evidence="5 11" id="KW-0067">ATP-binding</keyword>